<accession>A0A1I4WAG1</accession>
<dbReference type="OrthoDB" id="9764674at2"/>
<gene>
    <name evidence="1" type="ORF">SAMN05660836_02671</name>
</gene>
<dbReference type="RefSeq" id="WP_143083153.1">
    <property type="nucleotide sequence ID" value="NZ_FOUU01000015.1"/>
</dbReference>
<organism evidence="1 2">
    <name type="scientific">Thermodesulforhabdus norvegica</name>
    <dbReference type="NCBI Taxonomy" id="39841"/>
    <lineage>
        <taxon>Bacteria</taxon>
        <taxon>Pseudomonadati</taxon>
        <taxon>Thermodesulfobacteriota</taxon>
        <taxon>Syntrophobacteria</taxon>
        <taxon>Syntrophobacterales</taxon>
        <taxon>Thermodesulforhabdaceae</taxon>
        <taxon>Thermodesulforhabdus</taxon>
    </lineage>
</organism>
<dbReference type="EMBL" id="FOUU01000015">
    <property type="protein sequence ID" value="SFN10407.1"/>
    <property type="molecule type" value="Genomic_DNA"/>
</dbReference>
<evidence type="ECO:0000313" key="2">
    <source>
        <dbReference type="Proteomes" id="UP000199611"/>
    </source>
</evidence>
<keyword evidence="2" id="KW-1185">Reference proteome</keyword>
<dbReference type="Proteomes" id="UP000199611">
    <property type="component" value="Unassembled WGS sequence"/>
</dbReference>
<reference evidence="1 2" key="1">
    <citation type="submission" date="2016-10" db="EMBL/GenBank/DDBJ databases">
        <authorList>
            <person name="de Groot N.N."/>
        </authorList>
    </citation>
    <scope>NUCLEOTIDE SEQUENCE [LARGE SCALE GENOMIC DNA]</scope>
    <source>
        <strain evidence="1 2">DSM 9990</strain>
    </source>
</reference>
<evidence type="ECO:0000313" key="1">
    <source>
        <dbReference type="EMBL" id="SFN10407.1"/>
    </source>
</evidence>
<dbReference type="STRING" id="39841.SAMN05660836_02671"/>
<dbReference type="AlphaFoldDB" id="A0A1I4WAG1"/>
<dbReference type="SUPFAM" id="SSF53756">
    <property type="entry name" value="UDP-Glycosyltransferase/glycogen phosphorylase"/>
    <property type="match status" value="1"/>
</dbReference>
<dbReference type="Gene3D" id="3.40.50.2000">
    <property type="entry name" value="Glycogen Phosphorylase B"/>
    <property type="match status" value="1"/>
</dbReference>
<protein>
    <submittedName>
        <fullName evidence="1">Uncharacterized protein</fullName>
    </submittedName>
</protein>
<sequence length="528" mass="59416">MNLIIFHYHFLRGGVRSAITGSIRALGAAGLLENIRLHIMSGSPDDLDSFVKSLEVPVSGVTVDRRMGYRSEPWEDEKSFRDDCFKVARAILSLAKGEPTVFWIHNVTLGKNPLVTASWYRAAEISFKEKLPAAFLYHIHDFAECGRLENLLRLKLCWKNGGLDDFYPPFPNVSYAVLNRSDAGRLEASGIPSERVFWLPNVVTTRPGSPKPEGKAFERVYDALDAYAESRGYRHLKGSPYFLMPVRLIRRKNVLEGILLSMLYDDPRNVLITLDATSEQERPYAECIKNLVRESGLPVVIGFGDELVGKHFPFEHLFGISECVLTTSLLEGFGFAFLEGLLKGCPILGRNLPFITDDFVPMGFPAQVLYETFPVPVEKDERERHAASAEKLGVFIGKTFGLERDRISRFLQRVREVYSDEAVDFGALDLSAQLRVVRSARDVSIRRDIARLNGFPRHPAGGGTNFLHKVEESLGPNAHARRLYNAISLTINPDNRDIPSVNISRRVLADFLDPVYFRPLFGGWNIKS</sequence>
<name>A0A1I4WAG1_9BACT</name>
<proteinExistence type="predicted"/>